<dbReference type="PROSITE" id="PS51819">
    <property type="entry name" value="VOC"/>
    <property type="match status" value="1"/>
</dbReference>
<organism evidence="3 4">
    <name type="scientific">Paludibacterium paludis</name>
    <dbReference type="NCBI Taxonomy" id="1225769"/>
    <lineage>
        <taxon>Bacteria</taxon>
        <taxon>Pseudomonadati</taxon>
        <taxon>Pseudomonadota</taxon>
        <taxon>Betaproteobacteria</taxon>
        <taxon>Neisseriales</taxon>
        <taxon>Chromobacteriaceae</taxon>
        <taxon>Paludibacterium</taxon>
    </lineage>
</organism>
<dbReference type="InterPro" id="IPR016181">
    <property type="entry name" value="Acyl_CoA_acyltransferase"/>
</dbReference>
<dbReference type="CDD" id="cd07246">
    <property type="entry name" value="VOC_like"/>
    <property type="match status" value="1"/>
</dbReference>
<dbReference type="RefSeq" id="WP_189530627.1">
    <property type="nucleotide sequence ID" value="NZ_BMYX01000001.1"/>
</dbReference>
<dbReference type="Pfam" id="PF00903">
    <property type="entry name" value="Glyoxalase"/>
    <property type="match status" value="1"/>
</dbReference>
<dbReference type="EMBL" id="BMYX01000001">
    <property type="protein sequence ID" value="GGY04874.1"/>
    <property type="molecule type" value="Genomic_DNA"/>
</dbReference>
<reference evidence="3" key="1">
    <citation type="journal article" date="2014" name="Int. J. Syst. Evol. Microbiol.">
        <title>Complete genome sequence of Corynebacterium casei LMG S-19264T (=DSM 44701T), isolated from a smear-ripened cheese.</title>
        <authorList>
            <consortium name="US DOE Joint Genome Institute (JGI-PGF)"/>
            <person name="Walter F."/>
            <person name="Albersmeier A."/>
            <person name="Kalinowski J."/>
            <person name="Ruckert C."/>
        </authorList>
    </citation>
    <scope>NUCLEOTIDE SEQUENCE</scope>
    <source>
        <strain evidence="3">KCTC 32182</strain>
    </source>
</reference>
<name>A0A918NXT0_9NEIS</name>
<dbReference type="InterPro" id="IPR051908">
    <property type="entry name" value="Ribosomal_N-acetyltransferase"/>
</dbReference>
<accession>A0A918NXT0</accession>
<evidence type="ECO:0000259" key="1">
    <source>
        <dbReference type="PROSITE" id="PS51186"/>
    </source>
</evidence>
<sequence length="323" mass="35611">MPSFCDTELATPRLALRPLGRQDAEALFAIFSDPRVMRYWSTPAWASIDRAHELLDKDAVAMRDGDHLRLALIEKTTERLLGYCTLFDFSWSSRRASLGYGLAFDAWGKGLMREAASAMLDYGFGELGLNRSEAGVDPGNAASIALLERLGFVREGVLREHWAVGDTLADSVIYGLLRREWAASRHESWPDKAEKSARYKPDGHPPVSPYLIVRDLEGMLGFLETVFRATVSCRRTAPDGMVFHAEARVGDSVIMMGARPDGAGGEVCSTHVYVPDVDACHARALEARAVSLAAPQDRHYGDRTASVRDPEGHVWWIGSHLPG</sequence>
<evidence type="ECO:0000313" key="3">
    <source>
        <dbReference type="EMBL" id="GGY04874.1"/>
    </source>
</evidence>
<feature type="domain" description="N-acetyltransferase" evidence="1">
    <location>
        <begin position="14"/>
        <end position="179"/>
    </location>
</feature>
<dbReference type="PANTHER" id="PTHR43441">
    <property type="entry name" value="RIBOSOMAL-PROTEIN-SERINE ACETYLTRANSFERASE"/>
    <property type="match status" value="1"/>
</dbReference>
<dbReference type="PANTHER" id="PTHR43441:SF11">
    <property type="entry name" value="RIBOSOMAL-PROTEIN-SERINE ACETYLTRANSFERASE"/>
    <property type="match status" value="1"/>
</dbReference>
<dbReference type="InterPro" id="IPR037523">
    <property type="entry name" value="VOC_core"/>
</dbReference>
<dbReference type="InterPro" id="IPR000182">
    <property type="entry name" value="GNAT_dom"/>
</dbReference>
<dbReference type="Pfam" id="PF13302">
    <property type="entry name" value="Acetyltransf_3"/>
    <property type="match status" value="1"/>
</dbReference>
<dbReference type="Gene3D" id="3.30.720.120">
    <property type="match status" value="1"/>
</dbReference>
<dbReference type="AlphaFoldDB" id="A0A918NXT0"/>
<dbReference type="SUPFAM" id="SSF55729">
    <property type="entry name" value="Acyl-CoA N-acyltransferases (Nat)"/>
    <property type="match status" value="1"/>
</dbReference>
<dbReference type="PROSITE" id="PS51186">
    <property type="entry name" value="GNAT"/>
    <property type="match status" value="1"/>
</dbReference>
<proteinExistence type="predicted"/>
<dbReference type="InterPro" id="IPR004360">
    <property type="entry name" value="Glyas_Fos-R_dOase_dom"/>
</dbReference>
<dbReference type="Gene3D" id="3.30.720.110">
    <property type="match status" value="1"/>
</dbReference>
<dbReference type="SUPFAM" id="SSF54593">
    <property type="entry name" value="Glyoxalase/Bleomycin resistance protein/Dihydroxybiphenyl dioxygenase"/>
    <property type="match status" value="1"/>
</dbReference>
<dbReference type="GO" id="GO:0008999">
    <property type="term" value="F:protein-N-terminal-alanine acetyltransferase activity"/>
    <property type="evidence" value="ECO:0007669"/>
    <property type="project" value="TreeGrafter"/>
</dbReference>
<feature type="domain" description="VOC" evidence="2">
    <location>
        <begin position="205"/>
        <end position="320"/>
    </location>
</feature>
<comment type="caution">
    <text evidence="3">The sequence shown here is derived from an EMBL/GenBank/DDBJ whole genome shotgun (WGS) entry which is preliminary data.</text>
</comment>
<keyword evidence="4" id="KW-1185">Reference proteome</keyword>
<dbReference type="InterPro" id="IPR029068">
    <property type="entry name" value="Glyas_Bleomycin-R_OHBP_Dase"/>
</dbReference>
<evidence type="ECO:0008006" key="5">
    <source>
        <dbReference type="Google" id="ProtNLM"/>
    </source>
</evidence>
<dbReference type="Gene3D" id="3.40.630.30">
    <property type="match status" value="1"/>
</dbReference>
<evidence type="ECO:0000313" key="4">
    <source>
        <dbReference type="Proteomes" id="UP000645257"/>
    </source>
</evidence>
<evidence type="ECO:0000259" key="2">
    <source>
        <dbReference type="PROSITE" id="PS51819"/>
    </source>
</evidence>
<protein>
    <recommendedName>
        <fullName evidence="5">RimJ/RimL family protein N-acetyltransferase</fullName>
    </recommendedName>
</protein>
<dbReference type="GO" id="GO:1990189">
    <property type="term" value="F:protein N-terminal-serine acetyltransferase activity"/>
    <property type="evidence" value="ECO:0007669"/>
    <property type="project" value="TreeGrafter"/>
</dbReference>
<reference evidence="3" key="2">
    <citation type="submission" date="2020-09" db="EMBL/GenBank/DDBJ databases">
        <authorList>
            <person name="Sun Q."/>
            <person name="Kim S."/>
        </authorList>
    </citation>
    <scope>NUCLEOTIDE SEQUENCE</scope>
    <source>
        <strain evidence="3">KCTC 32182</strain>
    </source>
</reference>
<dbReference type="GO" id="GO:0005737">
    <property type="term" value="C:cytoplasm"/>
    <property type="evidence" value="ECO:0007669"/>
    <property type="project" value="TreeGrafter"/>
</dbReference>
<gene>
    <name evidence="3" type="ORF">GCM10011289_04270</name>
</gene>
<dbReference type="Proteomes" id="UP000645257">
    <property type="component" value="Unassembled WGS sequence"/>
</dbReference>